<sequence>MSGFSIRMGLCAEISAFPETSATLTSLAQKAVNWRAMAWTCWPNSLVGTRISALTACSRTVCLEVRMRWMIGTA</sequence>
<reference evidence="1" key="1">
    <citation type="submission" date="2014-11" db="EMBL/GenBank/DDBJ databases">
        <authorList>
            <person name="Amaro Gonzalez C."/>
        </authorList>
    </citation>
    <scope>NUCLEOTIDE SEQUENCE</scope>
</reference>
<accession>A0A0E9SNP0</accession>
<dbReference type="AlphaFoldDB" id="A0A0E9SNP0"/>
<protein>
    <submittedName>
        <fullName evidence="1">Uncharacterized protein</fullName>
    </submittedName>
</protein>
<name>A0A0E9SNP0_ANGAN</name>
<dbReference type="EMBL" id="GBXM01066434">
    <property type="protein sequence ID" value="JAH42143.1"/>
    <property type="molecule type" value="Transcribed_RNA"/>
</dbReference>
<reference evidence="1" key="2">
    <citation type="journal article" date="2015" name="Fish Shellfish Immunol.">
        <title>Early steps in the European eel (Anguilla anguilla)-Vibrio vulnificus interaction in the gills: Role of the RtxA13 toxin.</title>
        <authorList>
            <person name="Callol A."/>
            <person name="Pajuelo D."/>
            <person name="Ebbesson L."/>
            <person name="Teles M."/>
            <person name="MacKenzie S."/>
            <person name="Amaro C."/>
        </authorList>
    </citation>
    <scope>NUCLEOTIDE SEQUENCE</scope>
</reference>
<organism evidence="1">
    <name type="scientific">Anguilla anguilla</name>
    <name type="common">European freshwater eel</name>
    <name type="synonym">Muraena anguilla</name>
    <dbReference type="NCBI Taxonomy" id="7936"/>
    <lineage>
        <taxon>Eukaryota</taxon>
        <taxon>Metazoa</taxon>
        <taxon>Chordata</taxon>
        <taxon>Craniata</taxon>
        <taxon>Vertebrata</taxon>
        <taxon>Euteleostomi</taxon>
        <taxon>Actinopterygii</taxon>
        <taxon>Neopterygii</taxon>
        <taxon>Teleostei</taxon>
        <taxon>Anguilliformes</taxon>
        <taxon>Anguillidae</taxon>
        <taxon>Anguilla</taxon>
    </lineage>
</organism>
<evidence type="ECO:0000313" key="1">
    <source>
        <dbReference type="EMBL" id="JAH42143.1"/>
    </source>
</evidence>
<proteinExistence type="predicted"/>